<reference evidence="1" key="1">
    <citation type="submission" date="2024-06" db="UniProtKB">
        <authorList>
            <consortium name="RefSeq"/>
        </authorList>
    </citation>
    <scope>NUCLEOTIDE SEQUENCE [LARGE SCALE GENOMIC DNA]</scope>
</reference>
<dbReference type="GeneID" id="111108214"/>
<name>A0A8B8B885_CRAVI</name>
<dbReference type="KEGG" id="cvn:111108214"/>
<evidence type="ECO:0000313" key="1">
    <source>
        <dbReference type="Proteomes" id="UP000694844"/>
    </source>
</evidence>
<dbReference type="Proteomes" id="UP000694844">
    <property type="component" value="Chromosome 1"/>
</dbReference>
<proteinExistence type="predicted"/>
<organism evidence="1 2">
    <name type="scientific">Crassostrea virginica</name>
    <name type="common">Eastern oyster</name>
    <dbReference type="NCBI Taxonomy" id="6565"/>
    <lineage>
        <taxon>Eukaryota</taxon>
        <taxon>Metazoa</taxon>
        <taxon>Spiralia</taxon>
        <taxon>Lophotrochozoa</taxon>
        <taxon>Mollusca</taxon>
        <taxon>Bivalvia</taxon>
        <taxon>Autobranchia</taxon>
        <taxon>Pteriomorphia</taxon>
        <taxon>Ostreida</taxon>
        <taxon>Ostreoidea</taxon>
        <taxon>Ostreidae</taxon>
        <taxon>Crassostrea</taxon>
    </lineage>
</organism>
<sequence length="439" mass="50920">MYKCYYCGDKNNTLEGIIDHCFLEHQNETIKYRQVILDENTGTQKYQTKIHEEYAEYSPVELQKRRKSKKKSEFEGWPKVDLAIIVAELEWNEIHLSWKLDAYCAPGIKIGDKDHVLDWFSKPCTDPDGKIRFHFTDACHILTCLRTKLCTTGINGLRRKAWEIAALSPTTKLNISVVLDCVDKQDVSLARRMFALDVENAMPCEYKIEAQFCRLLRNWFNAEDEPGIPANIRCQYRLHMRQWLLEGYPLGQFPPVTRYVRGIPIVSYEALVLQCERKLQMYDHVPGNTYNARATGSQEVEQFFSTFRDLDPTGNGTPKPDVIPDMMATVVEINNFRLNPDKPFHIKTSKAEVYPNTAYIKGDLPQEERECVSDSNLICPRNHQFDYEERGRGMHRRKKGLITRPDEPAHGERGVRQYHARDDSKILAHHRVGLLNLPN</sequence>
<keyword evidence="1" id="KW-1185">Reference proteome</keyword>
<dbReference type="RefSeq" id="XP_022299627.1">
    <property type="nucleotide sequence ID" value="XM_022443919.1"/>
</dbReference>
<evidence type="ECO:0000313" key="2">
    <source>
        <dbReference type="RefSeq" id="XP_022299627.1"/>
    </source>
</evidence>
<dbReference type="OrthoDB" id="6134475at2759"/>
<dbReference type="AlphaFoldDB" id="A0A8B8B885"/>
<accession>A0A8B8B885</accession>
<gene>
    <name evidence="2" type="primary">LOC111108214</name>
</gene>
<protein>
    <submittedName>
        <fullName evidence="2">Uncharacterized protein LOC111108214</fullName>
    </submittedName>
</protein>
<reference evidence="2" key="2">
    <citation type="submission" date="2025-08" db="UniProtKB">
        <authorList>
            <consortium name="RefSeq"/>
        </authorList>
    </citation>
    <scope>IDENTIFICATION</scope>
    <source>
        <tissue evidence="2">Whole sample</tissue>
    </source>
</reference>